<dbReference type="GO" id="GO:0043023">
    <property type="term" value="F:ribosomal large subunit binding"/>
    <property type="evidence" value="ECO:0007669"/>
    <property type="project" value="TreeGrafter"/>
</dbReference>
<keyword evidence="2" id="KW-0648">Protein biosynthesis</keyword>
<dbReference type="InterPro" id="IPR023584">
    <property type="entry name" value="Ribosome_recyc_fac_dom"/>
</dbReference>
<comment type="caution">
    <text evidence="5">The sequence shown here is derived from an EMBL/GenBank/DDBJ whole genome shotgun (WGS) entry which is preliminary data.</text>
</comment>
<dbReference type="GO" id="GO:0006412">
    <property type="term" value="P:translation"/>
    <property type="evidence" value="ECO:0007669"/>
    <property type="project" value="UniProtKB-KW"/>
</dbReference>
<dbReference type="InterPro" id="IPR036191">
    <property type="entry name" value="RRF_sf"/>
</dbReference>
<dbReference type="PANTHER" id="PTHR20982">
    <property type="entry name" value="RIBOSOME RECYCLING FACTOR"/>
    <property type="match status" value="1"/>
</dbReference>
<evidence type="ECO:0000256" key="3">
    <source>
        <dbReference type="SAM" id="MobiDB-lite"/>
    </source>
</evidence>
<dbReference type="PANTHER" id="PTHR20982:SF3">
    <property type="entry name" value="MITOCHONDRIAL RIBOSOME RECYCLING FACTOR PSEUDO 1"/>
    <property type="match status" value="1"/>
</dbReference>
<gene>
    <name evidence="5" type="ORF">TL16_g11031</name>
</gene>
<dbReference type="EMBL" id="BLQM01000404">
    <property type="protein sequence ID" value="GMH88015.1"/>
    <property type="molecule type" value="Genomic_DNA"/>
</dbReference>
<organism evidence="5 6">
    <name type="scientific">Triparma laevis f. inornata</name>
    <dbReference type="NCBI Taxonomy" id="1714386"/>
    <lineage>
        <taxon>Eukaryota</taxon>
        <taxon>Sar</taxon>
        <taxon>Stramenopiles</taxon>
        <taxon>Ochrophyta</taxon>
        <taxon>Bolidophyceae</taxon>
        <taxon>Parmales</taxon>
        <taxon>Triparmaceae</taxon>
        <taxon>Triparma</taxon>
    </lineage>
</organism>
<dbReference type="AlphaFoldDB" id="A0A9W7BKS8"/>
<evidence type="ECO:0000259" key="4">
    <source>
        <dbReference type="Pfam" id="PF01765"/>
    </source>
</evidence>
<accession>A0A9W7BKS8</accession>
<dbReference type="Pfam" id="PF01765">
    <property type="entry name" value="RRF"/>
    <property type="match status" value="1"/>
</dbReference>
<comment type="similarity">
    <text evidence="1">Belongs to the RRF family.</text>
</comment>
<evidence type="ECO:0000313" key="6">
    <source>
        <dbReference type="Proteomes" id="UP001162640"/>
    </source>
</evidence>
<sequence>MSLDSFKTNIAPLGSSNIISQFESVNVVPYGPGSNCDLSSVAQITQKSDNVILNLFDASTTVEVGKNIQSNKTLSDILGSLNPNVDESSGTISIKIPPVNAERKSKIVKLVKDSHSKYVKNVRNHRKQFMDQCKAAVKDGTGKDDGKRREKEGEVVVKSANADGESVLDGKIAEID</sequence>
<dbReference type="SUPFAM" id="SSF55194">
    <property type="entry name" value="Ribosome recycling factor, RRF"/>
    <property type="match status" value="1"/>
</dbReference>
<dbReference type="GO" id="GO:0005739">
    <property type="term" value="C:mitochondrion"/>
    <property type="evidence" value="ECO:0007669"/>
    <property type="project" value="TreeGrafter"/>
</dbReference>
<evidence type="ECO:0000313" key="5">
    <source>
        <dbReference type="EMBL" id="GMH88015.1"/>
    </source>
</evidence>
<feature type="domain" description="Ribosome recycling factor" evidence="4">
    <location>
        <begin position="20"/>
        <end position="175"/>
    </location>
</feature>
<feature type="region of interest" description="Disordered" evidence="3">
    <location>
        <begin position="138"/>
        <end position="160"/>
    </location>
</feature>
<proteinExistence type="inferred from homology"/>
<reference evidence="6" key="1">
    <citation type="journal article" date="2023" name="Commun. Biol.">
        <title>Genome analysis of Parmales, the sister group of diatoms, reveals the evolutionary specialization of diatoms from phago-mixotrophs to photoautotrophs.</title>
        <authorList>
            <person name="Ban H."/>
            <person name="Sato S."/>
            <person name="Yoshikawa S."/>
            <person name="Yamada K."/>
            <person name="Nakamura Y."/>
            <person name="Ichinomiya M."/>
            <person name="Sato N."/>
            <person name="Blanc-Mathieu R."/>
            <person name="Endo H."/>
            <person name="Kuwata A."/>
            <person name="Ogata H."/>
        </authorList>
    </citation>
    <scope>NUCLEOTIDE SEQUENCE [LARGE SCALE GENOMIC DNA]</scope>
</reference>
<dbReference type="InterPro" id="IPR002661">
    <property type="entry name" value="Ribosome_recyc_fac"/>
</dbReference>
<dbReference type="Gene3D" id="1.10.132.20">
    <property type="entry name" value="Ribosome-recycling factor"/>
    <property type="match status" value="1"/>
</dbReference>
<name>A0A9W7BKS8_9STRA</name>
<dbReference type="Gene3D" id="3.30.1360.40">
    <property type="match status" value="1"/>
</dbReference>
<protein>
    <recommendedName>
        <fullName evidence="4">Ribosome recycling factor domain-containing protein</fullName>
    </recommendedName>
</protein>
<evidence type="ECO:0000256" key="1">
    <source>
        <dbReference type="ARBA" id="ARBA00005912"/>
    </source>
</evidence>
<feature type="compositionally biased region" description="Basic and acidic residues" evidence="3">
    <location>
        <begin position="138"/>
        <end position="155"/>
    </location>
</feature>
<dbReference type="Proteomes" id="UP001162640">
    <property type="component" value="Unassembled WGS sequence"/>
</dbReference>
<evidence type="ECO:0000256" key="2">
    <source>
        <dbReference type="ARBA" id="ARBA00022917"/>
    </source>
</evidence>